<feature type="signal peptide" evidence="6">
    <location>
        <begin position="1"/>
        <end position="22"/>
    </location>
</feature>
<gene>
    <name evidence="7" type="ORF">OYC64_013192</name>
</gene>
<dbReference type="Proteomes" id="UP001619887">
    <property type="component" value="Unassembled WGS sequence"/>
</dbReference>
<keyword evidence="2" id="KW-0812">Transmembrane</keyword>
<dbReference type="InterPro" id="IPR001611">
    <property type="entry name" value="Leu-rich_rpt"/>
</dbReference>
<organism evidence="7 8">
    <name type="scientific">Pagothenia borchgrevinki</name>
    <name type="common">Bald rockcod</name>
    <name type="synonym">Trematomus borchgrevinki</name>
    <dbReference type="NCBI Taxonomy" id="8213"/>
    <lineage>
        <taxon>Eukaryota</taxon>
        <taxon>Metazoa</taxon>
        <taxon>Chordata</taxon>
        <taxon>Craniata</taxon>
        <taxon>Vertebrata</taxon>
        <taxon>Euteleostomi</taxon>
        <taxon>Actinopterygii</taxon>
        <taxon>Neopterygii</taxon>
        <taxon>Teleostei</taxon>
        <taxon>Neoteleostei</taxon>
        <taxon>Acanthomorphata</taxon>
        <taxon>Eupercaria</taxon>
        <taxon>Perciformes</taxon>
        <taxon>Notothenioidei</taxon>
        <taxon>Nototheniidae</taxon>
        <taxon>Pagothenia</taxon>
    </lineage>
</organism>
<keyword evidence="3 6" id="KW-0732">Signal</keyword>
<keyword evidence="4" id="KW-1133">Transmembrane helix</keyword>
<comment type="subcellular location">
    <subcellularLocation>
        <location evidence="1">Membrane</location>
        <topology evidence="1">Single-pass membrane protein</topology>
    </subcellularLocation>
</comment>
<sequence>MTPVTAALWAAAMLMGLQGSSSFPDSRVDLSSKNLSSVPRDLPRKAESIDLSCNHIQLLHGGDFKNTPLLRFLNVSWNSLKDIDEETFLDTPLLKDLDLSHNGLRNLSGQQYLLHTENLLVLNLAFNKFLTMTLGSEFSSLVKTGDIGTWTPKHQYG</sequence>
<dbReference type="EMBL" id="JBIYXZ010002087">
    <property type="protein sequence ID" value="KAL3044868.1"/>
    <property type="molecule type" value="Genomic_DNA"/>
</dbReference>
<evidence type="ECO:0000256" key="1">
    <source>
        <dbReference type="ARBA" id="ARBA00004167"/>
    </source>
</evidence>
<keyword evidence="5" id="KW-0472">Membrane</keyword>
<dbReference type="PANTHER" id="PTHR24365">
    <property type="entry name" value="TOLL-LIKE RECEPTOR"/>
    <property type="match status" value="1"/>
</dbReference>
<dbReference type="PROSITE" id="PS51450">
    <property type="entry name" value="LRR"/>
    <property type="match status" value="2"/>
</dbReference>
<evidence type="ECO:0000256" key="5">
    <source>
        <dbReference type="ARBA" id="ARBA00023136"/>
    </source>
</evidence>
<evidence type="ECO:0000256" key="2">
    <source>
        <dbReference type="ARBA" id="ARBA00022692"/>
    </source>
</evidence>
<reference evidence="7 8" key="1">
    <citation type="journal article" date="2022" name="G3 (Bethesda)">
        <title>Evaluating Illumina-, Nanopore-, and PacBio-based genome assembly strategies with the bald notothen, Trematomus borchgrevinki.</title>
        <authorList>
            <person name="Rayamajhi N."/>
            <person name="Cheng C.C."/>
            <person name="Catchen J.M."/>
        </authorList>
    </citation>
    <scope>NUCLEOTIDE SEQUENCE [LARGE SCALE GENOMIC DNA]</scope>
    <source>
        <strain evidence="7">AGRC-2024</strain>
    </source>
</reference>
<evidence type="ECO:0008006" key="9">
    <source>
        <dbReference type="Google" id="ProtNLM"/>
    </source>
</evidence>
<dbReference type="InterPro" id="IPR032675">
    <property type="entry name" value="LRR_dom_sf"/>
</dbReference>
<dbReference type="AlphaFoldDB" id="A0ABD2FVB5"/>
<evidence type="ECO:0000256" key="6">
    <source>
        <dbReference type="SAM" id="SignalP"/>
    </source>
</evidence>
<protein>
    <recommendedName>
        <fullName evidence="9">Toll-like receptor 3</fullName>
    </recommendedName>
</protein>
<evidence type="ECO:0000313" key="7">
    <source>
        <dbReference type="EMBL" id="KAL3044868.1"/>
    </source>
</evidence>
<dbReference type="PANTHER" id="PTHR24365:SF422">
    <property type="entry name" value="TOLL-LIKE RECEPTOR 6"/>
    <property type="match status" value="1"/>
</dbReference>
<dbReference type="GO" id="GO:0016020">
    <property type="term" value="C:membrane"/>
    <property type="evidence" value="ECO:0007669"/>
    <property type="project" value="UniProtKB-SubCell"/>
</dbReference>
<evidence type="ECO:0000313" key="8">
    <source>
        <dbReference type="Proteomes" id="UP001619887"/>
    </source>
</evidence>
<comment type="caution">
    <text evidence="7">The sequence shown here is derived from an EMBL/GenBank/DDBJ whole genome shotgun (WGS) entry which is preliminary data.</text>
</comment>
<keyword evidence="8" id="KW-1185">Reference proteome</keyword>
<dbReference type="SUPFAM" id="SSF52058">
    <property type="entry name" value="L domain-like"/>
    <property type="match status" value="1"/>
</dbReference>
<name>A0ABD2FVB5_PAGBO</name>
<feature type="chain" id="PRO_5044855446" description="Toll-like receptor 3" evidence="6">
    <location>
        <begin position="23"/>
        <end position="157"/>
    </location>
</feature>
<evidence type="ECO:0000256" key="4">
    <source>
        <dbReference type="ARBA" id="ARBA00022989"/>
    </source>
</evidence>
<accession>A0ABD2FVB5</accession>
<reference evidence="7 8" key="2">
    <citation type="journal article" date="2024" name="G3 (Bethesda)">
        <title>The genome of the cryopelagic Antarctic bald notothen, Trematomus borchgrevinki.</title>
        <authorList>
            <person name="Rayamajhi N."/>
            <person name="Rivera-Colon A.G."/>
            <person name="Minhas B.F."/>
            <person name="Cheng C.C."/>
            <person name="Catchen J.M."/>
        </authorList>
    </citation>
    <scope>NUCLEOTIDE SEQUENCE [LARGE SCALE GENOMIC DNA]</scope>
    <source>
        <strain evidence="7">AGRC-2024</strain>
    </source>
</reference>
<dbReference type="Gene3D" id="3.80.10.10">
    <property type="entry name" value="Ribonuclease Inhibitor"/>
    <property type="match status" value="1"/>
</dbReference>
<proteinExistence type="predicted"/>
<evidence type="ECO:0000256" key="3">
    <source>
        <dbReference type="ARBA" id="ARBA00022729"/>
    </source>
</evidence>